<evidence type="ECO:0000256" key="2">
    <source>
        <dbReference type="SAM" id="Coils"/>
    </source>
</evidence>
<feature type="domain" description="C2H2-type" evidence="3">
    <location>
        <begin position="60"/>
        <end position="88"/>
    </location>
</feature>
<keyword evidence="1" id="KW-0862">Zinc</keyword>
<evidence type="ECO:0000256" key="1">
    <source>
        <dbReference type="PROSITE-ProRule" id="PRU00042"/>
    </source>
</evidence>
<dbReference type="PROSITE" id="PS50157">
    <property type="entry name" value="ZINC_FINGER_C2H2_2"/>
    <property type="match status" value="1"/>
</dbReference>
<proteinExistence type="predicted"/>
<dbReference type="Gene3D" id="3.30.160.60">
    <property type="entry name" value="Classic Zinc Finger"/>
    <property type="match status" value="1"/>
</dbReference>
<keyword evidence="2" id="KW-0175">Coiled coil</keyword>
<evidence type="ECO:0000259" key="3">
    <source>
        <dbReference type="PROSITE" id="PS50157"/>
    </source>
</evidence>
<dbReference type="InterPro" id="IPR013087">
    <property type="entry name" value="Znf_C2H2_type"/>
</dbReference>
<evidence type="ECO:0000313" key="4">
    <source>
        <dbReference type="EMBL" id="AYV81301.1"/>
    </source>
</evidence>
<gene>
    <name evidence="4" type="ORF">Harvfovirus26_9</name>
</gene>
<reference evidence="4" key="1">
    <citation type="submission" date="2018-10" db="EMBL/GenBank/DDBJ databases">
        <title>Hidden diversity of soil giant viruses.</title>
        <authorList>
            <person name="Schulz F."/>
            <person name="Alteio L."/>
            <person name="Goudeau D."/>
            <person name="Ryan E.M."/>
            <person name="Malmstrom R.R."/>
            <person name="Blanchard J."/>
            <person name="Woyke T."/>
        </authorList>
    </citation>
    <scope>NUCLEOTIDE SEQUENCE</scope>
    <source>
        <strain evidence="4">HAV1</strain>
    </source>
</reference>
<dbReference type="GO" id="GO:0008270">
    <property type="term" value="F:zinc ion binding"/>
    <property type="evidence" value="ECO:0007669"/>
    <property type="project" value="UniProtKB-KW"/>
</dbReference>
<accession>A0A3G5A501</accession>
<protein>
    <submittedName>
        <fullName evidence="4">Zinc finger protein</fullName>
    </submittedName>
</protein>
<feature type="coiled-coil region" evidence="2">
    <location>
        <begin position="89"/>
        <end position="126"/>
    </location>
</feature>
<dbReference type="EMBL" id="MK072268">
    <property type="protein sequence ID" value="AYV81301.1"/>
    <property type="molecule type" value="Genomic_DNA"/>
</dbReference>
<name>A0A3G5A501_9VIRU</name>
<sequence>MIYKCNTCSYETDIKCNYNKHTISRKHIDAIKEEEHLRAIETKRVLDAKKELVIELNDKFICELCNTKFQQQSSLCRHKKKCGERQRIIDMYEEKLAVTKKEMDNYEQLKVKLIEIQEDLKNYEIKNQCLTFENKRLLADLEGLAKDKDSFRAIAENNSEATKVSTNALSYVMNHFKTCPPLHTFSNHKLLGDDDLTIAENAVHFHKKKESSKYIGEILVKEYKKADPKNQPLWNSDSARLAYLVRELINKEIEWCVDRGGIKTSEYLIKPVLNFIRDVVEKYVIHLGKGMNSDNDVKSLTLMENASVLIGAIDDGSLNKDILKFLAPYFHLNKKKSIKKLIMDTDSKLNLSRDTVIDETMEESYEHIDELD</sequence>
<keyword evidence="1" id="KW-0863">Zinc-finger</keyword>
<keyword evidence="1" id="KW-0479">Metal-binding</keyword>
<organism evidence="4">
    <name type="scientific">Harvfovirus sp</name>
    <dbReference type="NCBI Taxonomy" id="2487768"/>
    <lineage>
        <taxon>Viruses</taxon>
        <taxon>Varidnaviria</taxon>
        <taxon>Bamfordvirae</taxon>
        <taxon>Nucleocytoviricota</taxon>
        <taxon>Megaviricetes</taxon>
        <taxon>Imitervirales</taxon>
        <taxon>Mimiviridae</taxon>
        <taxon>Klosneuvirinae</taxon>
    </lineage>
</organism>